<comment type="caution">
    <text evidence="2">The sequence shown here is derived from an EMBL/GenBank/DDBJ whole genome shotgun (WGS) entry which is preliminary data.</text>
</comment>
<proteinExistence type="predicted"/>
<reference evidence="2" key="1">
    <citation type="submission" date="2019-12" db="EMBL/GenBank/DDBJ databases">
        <title>Genome sequencing and annotation of Brassica cretica.</title>
        <authorList>
            <person name="Studholme D.J."/>
            <person name="Sarris P.F."/>
        </authorList>
    </citation>
    <scope>NUCLEOTIDE SEQUENCE</scope>
    <source>
        <strain evidence="2">PFS-001/15</strain>
        <tissue evidence="2">Leaf</tissue>
    </source>
</reference>
<dbReference type="Proteomes" id="UP000712281">
    <property type="component" value="Unassembled WGS sequence"/>
</dbReference>
<evidence type="ECO:0000313" key="3">
    <source>
        <dbReference type="Proteomes" id="UP000712281"/>
    </source>
</evidence>
<dbReference type="EMBL" id="QGKW02002005">
    <property type="protein sequence ID" value="KAF2540059.1"/>
    <property type="molecule type" value="Genomic_DNA"/>
</dbReference>
<name>A0A3N6R4V4_BRACR</name>
<feature type="domain" description="Arabidopsis retrotransposon Orf1 C-terminal" evidence="1">
    <location>
        <begin position="2"/>
        <end position="114"/>
    </location>
</feature>
<gene>
    <name evidence="2" type="ORF">F2Q68_00031089</name>
</gene>
<dbReference type="InterPro" id="IPR004312">
    <property type="entry name" value="ATHILA_Orf1_C"/>
</dbReference>
<organism evidence="2 3">
    <name type="scientific">Brassica cretica</name>
    <name type="common">Mustard</name>
    <dbReference type="NCBI Taxonomy" id="69181"/>
    <lineage>
        <taxon>Eukaryota</taxon>
        <taxon>Viridiplantae</taxon>
        <taxon>Streptophyta</taxon>
        <taxon>Embryophyta</taxon>
        <taxon>Tracheophyta</taxon>
        <taxon>Spermatophyta</taxon>
        <taxon>Magnoliopsida</taxon>
        <taxon>eudicotyledons</taxon>
        <taxon>Gunneridae</taxon>
        <taxon>Pentapetalae</taxon>
        <taxon>rosids</taxon>
        <taxon>malvids</taxon>
        <taxon>Brassicales</taxon>
        <taxon>Brassicaceae</taxon>
        <taxon>Brassiceae</taxon>
        <taxon>Brassica</taxon>
    </lineage>
</organism>
<sequence length="185" mass="21300">MVSNLIFPKDQNSKVTKGELQMLYSGLKDEIRKARDIPIQSVNTNTGYHLIWMFYSRRDRLMRVENKSEGRKDRCGSLLTPLFKYFGINLRSYAVNHEIEYIDTPYLIACHILPDVPQPMDQYMEPAQYGDQDVLNNSTMVRPSDRPCSVPDQPAYVQKGPLAVTTTRRPNLPYQSSSFPTISTF</sequence>
<protein>
    <recommendedName>
        <fullName evidence="1">Arabidopsis retrotransposon Orf1 C-terminal domain-containing protein</fullName>
    </recommendedName>
</protein>
<dbReference type="Pfam" id="PF03078">
    <property type="entry name" value="ATHILA"/>
    <property type="match status" value="1"/>
</dbReference>
<evidence type="ECO:0000313" key="2">
    <source>
        <dbReference type="EMBL" id="KAF2540059.1"/>
    </source>
</evidence>
<evidence type="ECO:0000259" key="1">
    <source>
        <dbReference type="Pfam" id="PF03078"/>
    </source>
</evidence>
<dbReference type="AlphaFoldDB" id="A0A3N6R4V4"/>
<accession>A0A3N6R4V4</accession>